<evidence type="ECO:0000313" key="3">
    <source>
        <dbReference type="EMBL" id="PVI08046.1"/>
    </source>
</evidence>
<dbReference type="EMBL" id="KZ805301">
    <property type="protein sequence ID" value="PVI08046.1"/>
    <property type="molecule type" value="Genomic_DNA"/>
</dbReference>
<keyword evidence="2" id="KW-0812">Transmembrane</keyword>
<evidence type="ECO:0008006" key="5">
    <source>
        <dbReference type="Google" id="ProtNLM"/>
    </source>
</evidence>
<feature type="compositionally biased region" description="Polar residues" evidence="1">
    <location>
        <begin position="364"/>
        <end position="375"/>
    </location>
</feature>
<feature type="compositionally biased region" description="Basic residues" evidence="1">
    <location>
        <begin position="14"/>
        <end position="23"/>
    </location>
</feature>
<proteinExistence type="predicted"/>
<feature type="compositionally biased region" description="Low complexity" evidence="1">
    <location>
        <begin position="442"/>
        <end position="461"/>
    </location>
</feature>
<evidence type="ECO:0000256" key="2">
    <source>
        <dbReference type="SAM" id="Phobius"/>
    </source>
</evidence>
<feature type="compositionally biased region" description="Polar residues" evidence="1">
    <location>
        <begin position="310"/>
        <end position="327"/>
    </location>
</feature>
<reference evidence="3 4" key="1">
    <citation type="journal article" date="2018" name="Sci. Rep.">
        <title>Comparative genomics provides insights into the lifestyle and reveals functional heterogeneity of dark septate endophytic fungi.</title>
        <authorList>
            <person name="Knapp D.G."/>
            <person name="Nemeth J.B."/>
            <person name="Barry K."/>
            <person name="Hainaut M."/>
            <person name="Henrissat B."/>
            <person name="Johnson J."/>
            <person name="Kuo A."/>
            <person name="Lim J.H.P."/>
            <person name="Lipzen A."/>
            <person name="Nolan M."/>
            <person name="Ohm R.A."/>
            <person name="Tamas L."/>
            <person name="Grigoriev I.V."/>
            <person name="Spatafora J.W."/>
            <person name="Nagy L.G."/>
            <person name="Kovacs G.M."/>
        </authorList>
    </citation>
    <scope>NUCLEOTIDE SEQUENCE [LARGE SCALE GENOMIC DNA]</scope>
    <source>
        <strain evidence="3 4">DSE2036</strain>
    </source>
</reference>
<feature type="transmembrane region" description="Helical" evidence="2">
    <location>
        <begin position="504"/>
        <end position="529"/>
    </location>
</feature>
<organism evidence="3 4">
    <name type="scientific">Periconia macrospinosa</name>
    <dbReference type="NCBI Taxonomy" id="97972"/>
    <lineage>
        <taxon>Eukaryota</taxon>
        <taxon>Fungi</taxon>
        <taxon>Dikarya</taxon>
        <taxon>Ascomycota</taxon>
        <taxon>Pezizomycotina</taxon>
        <taxon>Dothideomycetes</taxon>
        <taxon>Pleosporomycetidae</taxon>
        <taxon>Pleosporales</taxon>
        <taxon>Massarineae</taxon>
        <taxon>Periconiaceae</taxon>
        <taxon>Periconia</taxon>
    </lineage>
</organism>
<feature type="region of interest" description="Disordered" evidence="1">
    <location>
        <begin position="139"/>
        <end position="163"/>
    </location>
</feature>
<keyword evidence="2" id="KW-1133">Transmembrane helix</keyword>
<evidence type="ECO:0000313" key="4">
    <source>
        <dbReference type="Proteomes" id="UP000244855"/>
    </source>
</evidence>
<feature type="region of interest" description="Disordered" evidence="1">
    <location>
        <begin position="282"/>
        <end position="375"/>
    </location>
</feature>
<keyword evidence="4" id="KW-1185">Reference proteome</keyword>
<feature type="compositionally biased region" description="Polar residues" evidence="1">
    <location>
        <begin position="413"/>
        <end position="425"/>
    </location>
</feature>
<dbReference type="AlphaFoldDB" id="A0A2V1ECJ7"/>
<dbReference type="Proteomes" id="UP000244855">
    <property type="component" value="Unassembled WGS sequence"/>
</dbReference>
<feature type="compositionally biased region" description="Low complexity" evidence="1">
    <location>
        <begin position="94"/>
        <end position="104"/>
    </location>
</feature>
<feature type="region of interest" description="Disordered" evidence="1">
    <location>
        <begin position="234"/>
        <end position="259"/>
    </location>
</feature>
<protein>
    <recommendedName>
        <fullName evidence="5">Glycoprotease family protein</fullName>
    </recommendedName>
</protein>
<name>A0A2V1ECJ7_9PLEO</name>
<feature type="compositionally biased region" description="Polar residues" evidence="1">
    <location>
        <begin position="139"/>
        <end position="151"/>
    </location>
</feature>
<dbReference type="STRING" id="97972.A0A2V1ECJ7"/>
<feature type="region of interest" description="Disordered" evidence="1">
    <location>
        <begin position="407"/>
        <end position="474"/>
    </location>
</feature>
<keyword evidence="2" id="KW-0472">Membrane</keyword>
<sequence>MGNHTYAESDAHVTRKATTKRSSRSFASRITRTRSRKMEVVGKSAKPGITVDTSFARHRGNAPHQMYPQEGDLKSSAGSIKKHGWLGLGRSNTKTKGLGITKGTPQPDAGNDPKTAVSMTPGNEISPWDRRIPIGISIPSDSVTDFSPYQRSRNRSESDATIPTPSIIITPAAAMKSVWSPDTDSDYTPAPNIYMSHKRSDTANSAETNFEEEDDDDMKRKDRIMSTGTVFEEDDTPLRGKERQSALAVDTATTPNSRRSQGWWNIITTPFVMSRSNSVWTQNGPNGPHLDTNAKVPAMEQKPREPSPSTPSTYIWSATEKSPSSVSHEAREVPAQEPKSEPAGRNFMFPSLPSSPKPVVGKATSHSVENTSNPTPTFVNIELQERQAHAPVESSTASAQPKSLHIHIPAGNAGQSPPQLQNSQRIVPVFPPPPTSNKNSSRKNSPYHSRSSSPVSTSSVTDLKQEKKLQKKHRKANLLMSKFALCRRKKDGKEQKKEKKKRSLCFWCCGCCLIILVLLAILIPIIVVFTKKHNNPPPAAPPLSNQPGETSSRWLNLTGFPPMPTGVSTLAQPEAVQEQTGCVQPATAWSCAVPKEQHNDISPNKPDQPNFKFEIKFQNDTIPDASKTRPLRRAANPVSAGSFVRSILLNSRAAPSASPAAPSSEDRKFLGQTTEKVATPFEGEDTPFFISFQDAKPVPGPRLLKRQSGSDDNSSITALIPPPALNSDGTAAPANLLPAPSGQQLRLFNRGKDDEHYGFYTYFDRSIFLKTFQDDFGRGGNPSDTDGGSARDAATVRCTYAQTRFLVQIWTRSEATKPMLRGATTTNNSEATLRRPGTFPYPVTITVDRHGGDAAKKMLYCYRMEKDTSIINKDENKFFIIEDRSFGGKLANPANGMTNVTTPIDGGTGGCRCAWQNWLA</sequence>
<feature type="region of interest" description="Disordered" evidence="1">
    <location>
        <begin position="194"/>
        <end position="218"/>
    </location>
</feature>
<evidence type="ECO:0000256" key="1">
    <source>
        <dbReference type="SAM" id="MobiDB-lite"/>
    </source>
</evidence>
<feature type="region of interest" description="Disordered" evidence="1">
    <location>
        <begin position="1"/>
        <end position="44"/>
    </location>
</feature>
<dbReference type="OrthoDB" id="10259622at2759"/>
<feature type="compositionally biased region" description="Basic and acidic residues" evidence="1">
    <location>
        <begin position="328"/>
        <end position="342"/>
    </location>
</feature>
<gene>
    <name evidence="3" type="ORF">DM02DRAFT_510953</name>
</gene>
<accession>A0A2V1ECJ7</accession>
<feature type="region of interest" description="Disordered" evidence="1">
    <location>
        <begin position="60"/>
        <end position="113"/>
    </location>
</feature>